<dbReference type="Proteomes" id="UP000494260">
    <property type="component" value="Unassembled WGS sequence"/>
</dbReference>
<evidence type="ECO:0000313" key="6">
    <source>
        <dbReference type="Proteomes" id="UP000494260"/>
    </source>
</evidence>
<dbReference type="UniPathway" id="UPA00820"/>
<comment type="pathway">
    <text evidence="1">Bacterial outer membrane biogenesis; lipooligosaccharide biosynthesis.</text>
</comment>
<accession>A0A6P2THI7</accession>
<sequence length="296" mass="33101">MSLDGYYINLDRSVARRSHIEKQVHALGLASTIRRFAAVDGETVGPFDVALKNRIWACRQSHEKIIDCGDAGAATIVFEDDVEISQAFSDIVTDEAMQKFIEDEPATDIVFLECGFKWRFLPLLLAKADSRMAWRSSPSGKDDSGRCNLSAVDILDAKGIYSWSAAAYIVTPAGKQTLRNLFSTVRDQPDASIDLLYKHWIDTGELEGKILVPFLATPHSEISSTIDHAPSELLDPVPTEWVGLLRRLLFAGDHRLNLTELATKIERYSAPLELSPEYQLGMRAYERFRASVRPDL</sequence>
<dbReference type="GO" id="GO:0009103">
    <property type="term" value="P:lipopolysaccharide biosynthetic process"/>
    <property type="evidence" value="ECO:0007669"/>
    <property type="project" value="UniProtKB-KW"/>
</dbReference>
<evidence type="ECO:0000259" key="4">
    <source>
        <dbReference type="Pfam" id="PF01755"/>
    </source>
</evidence>
<dbReference type="AlphaFoldDB" id="A0A6P2THI7"/>
<organism evidence="5 6">
    <name type="scientific">Burkholderia lata (strain ATCC 17760 / DSM 23089 / LMG 22485 / NCIMB 9086 / R18194 / 383)</name>
    <dbReference type="NCBI Taxonomy" id="482957"/>
    <lineage>
        <taxon>Bacteria</taxon>
        <taxon>Pseudomonadati</taxon>
        <taxon>Pseudomonadota</taxon>
        <taxon>Betaproteobacteria</taxon>
        <taxon>Burkholderiales</taxon>
        <taxon>Burkholderiaceae</taxon>
        <taxon>Burkholderia</taxon>
        <taxon>Burkholderia cepacia complex</taxon>
    </lineage>
</organism>
<comment type="pathway">
    <text evidence="2">Glycan metabolism; lacto-N-neotetraose biosynthesis.</text>
</comment>
<gene>
    <name evidence="5" type="ORF">BLA18109_00953</name>
</gene>
<dbReference type="InterPro" id="IPR002654">
    <property type="entry name" value="Glyco_trans_25"/>
</dbReference>
<protein>
    <recommendedName>
        <fullName evidence="4">Glycosyl transferase family 25 domain-containing protein</fullName>
    </recommendedName>
</protein>
<dbReference type="Pfam" id="PF01755">
    <property type="entry name" value="Glyco_transf_25"/>
    <property type="match status" value="1"/>
</dbReference>
<evidence type="ECO:0000313" key="5">
    <source>
        <dbReference type="EMBL" id="VWC56931.1"/>
    </source>
</evidence>
<proteinExistence type="predicted"/>
<reference evidence="5 6" key="1">
    <citation type="submission" date="2019-09" db="EMBL/GenBank/DDBJ databases">
        <authorList>
            <person name="Depoorter E."/>
        </authorList>
    </citation>
    <scope>NUCLEOTIDE SEQUENCE [LARGE SCALE GENOMIC DNA]</scope>
    <source>
        <strain evidence="5">R-18109</strain>
    </source>
</reference>
<evidence type="ECO:0000256" key="1">
    <source>
        <dbReference type="ARBA" id="ARBA00005068"/>
    </source>
</evidence>
<feature type="domain" description="Glycosyl transferase family 25" evidence="4">
    <location>
        <begin position="6"/>
        <end position="185"/>
    </location>
</feature>
<keyword evidence="3" id="KW-0448">Lipopolysaccharide biosynthesis</keyword>
<name>A0A6P2THI7_BURL3</name>
<evidence type="ECO:0000256" key="3">
    <source>
        <dbReference type="ARBA" id="ARBA00022985"/>
    </source>
</evidence>
<dbReference type="EMBL" id="CABVQH010000003">
    <property type="protein sequence ID" value="VWC56931.1"/>
    <property type="molecule type" value="Genomic_DNA"/>
</dbReference>
<dbReference type="UniPathway" id="UPA00501"/>
<dbReference type="RefSeq" id="WP_174949371.1">
    <property type="nucleotide sequence ID" value="NZ_CABVQH010000003.1"/>
</dbReference>
<evidence type="ECO:0000256" key="2">
    <source>
        <dbReference type="ARBA" id="ARBA00005222"/>
    </source>
</evidence>